<name>A0AAD5X911_9FUNG</name>
<reference evidence="1" key="1">
    <citation type="submission" date="2020-05" db="EMBL/GenBank/DDBJ databases">
        <title>Phylogenomic resolution of chytrid fungi.</title>
        <authorList>
            <person name="Stajich J.E."/>
            <person name="Amses K."/>
            <person name="Simmons R."/>
            <person name="Seto K."/>
            <person name="Myers J."/>
            <person name="Bonds A."/>
            <person name="Quandt C.A."/>
            <person name="Barry K."/>
            <person name="Liu P."/>
            <person name="Grigoriev I."/>
            <person name="Longcore J.E."/>
            <person name="James T.Y."/>
        </authorList>
    </citation>
    <scope>NUCLEOTIDE SEQUENCE</scope>
    <source>
        <strain evidence="1">JEL0318</strain>
    </source>
</reference>
<organism evidence="1 2">
    <name type="scientific">Rhizophlyctis rosea</name>
    <dbReference type="NCBI Taxonomy" id="64517"/>
    <lineage>
        <taxon>Eukaryota</taxon>
        <taxon>Fungi</taxon>
        <taxon>Fungi incertae sedis</taxon>
        <taxon>Chytridiomycota</taxon>
        <taxon>Chytridiomycota incertae sedis</taxon>
        <taxon>Chytridiomycetes</taxon>
        <taxon>Rhizophlyctidales</taxon>
        <taxon>Rhizophlyctidaceae</taxon>
        <taxon>Rhizophlyctis</taxon>
    </lineage>
</organism>
<proteinExistence type="predicted"/>
<evidence type="ECO:0000313" key="2">
    <source>
        <dbReference type="Proteomes" id="UP001212841"/>
    </source>
</evidence>
<keyword evidence="2" id="KW-1185">Reference proteome</keyword>
<gene>
    <name evidence="1" type="ORF">HK097_006379</name>
</gene>
<evidence type="ECO:0000313" key="1">
    <source>
        <dbReference type="EMBL" id="KAJ3057451.1"/>
    </source>
</evidence>
<accession>A0AAD5X911</accession>
<sequence length="171" mass="19123">MDSAVPPLVAYYTRGEDEDVVGHQPDIRTVVAQKQTTHLQLLTEYNVRHNISVTTMSPSPNYPPAAAVAAEEEHPHHYNLLDLPRTSFFSLAPIRPHTPHIRARRRGRVTITRPTVVVGETTQAAEFDEAVATGGEQAQPAPAQSSPRGRRFRRLRTWFSAAFCCTRKESE</sequence>
<comment type="caution">
    <text evidence="1">The sequence shown here is derived from an EMBL/GenBank/DDBJ whole genome shotgun (WGS) entry which is preliminary data.</text>
</comment>
<dbReference type="EMBL" id="JADGJD010000003">
    <property type="protein sequence ID" value="KAJ3057451.1"/>
    <property type="molecule type" value="Genomic_DNA"/>
</dbReference>
<dbReference type="AlphaFoldDB" id="A0AAD5X911"/>
<dbReference type="Proteomes" id="UP001212841">
    <property type="component" value="Unassembled WGS sequence"/>
</dbReference>
<protein>
    <submittedName>
        <fullName evidence="1">Uncharacterized protein</fullName>
    </submittedName>
</protein>